<evidence type="ECO:0000313" key="2">
    <source>
        <dbReference type="Proteomes" id="UP000760668"/>
    </source>
</evidence>
<dbReference type="EMBL" id="DYUC01000018">
    <property type="protein sequence ID" value="HJG85826.1"/>
    <property type="molecule type" value="Genomic_DNA"/>
</dbReference>
<reference evidence="1" key="2">
    <citation type="submission" date="2021-09" db="EMBL/GenBank/DDBJ databases">
        <authorList>
            <person name="Gilroy R."/>
        </authorList>
    </citation>
    <scope>NUCLEOTIDE SEQUENCE</scope>
    <source>
        <strain evidence="1">CHK179-5677</strain>
    </source>
</reference>
<dbReference type="AlphaFoldDB" id="A0A921MKY1"/>
<comment type="caution">
    <text evidence="1">The sequence shown here is derived from an EMBL/GenBank/DDBJ whole genome shotgun (WGS) entry which is preliminary data.</text>
</comment>
<dbReference type="Proteomes" id="UP000760668">
    <property type="component" value="Unassembled WGS sequence"/>
</dbReference>
<name>A0A921MKY1_9FIRM</name>
<gene>
    <name evidence="1" type="ORF">K8V01_02165</name>
</gene>
<proteinExistence type="predicted"/>
<reference evidence="1" key="1">
    <citation type="journal article" date="2021" name="PeerJ">
        <title>Extensive microbial diversity within the chicken gut microbiome revealed by metagenomics and culture.</title>
        <authorList>
            <person name="Gilroy R."/>
            <person name="Ravi A."/>
            <person name="Getino M."/>
            <person name="Pursley I."/>
            <person name="Horton D.L."/>
            <person name="Alikhan N.F."/>
            <person name="Baker D."/>
            <person name="Gharbi K."/>
            <person name="Hall N."/>
            <person name="Watson M."/>
            <person name="Adriaenssens E.M."/>
            <person name="Foster-Nyarko E."/>
            <person name="Jarju S."/>
            <person name="Secka A."/>
            <person name="Antonio M."/>
            <person name="Oren A."/>
            <person name="Chaudhuri R.R."/>
            <person name="La Ragione R."/>
            <person name="Hildebrand F."/>
            <person name="Pallen M.J."/>
        </authorList>
    </citation>
    <scope>NUCLEOTIDE SEQUENCE</scope>
    <source>
        <strain evidence="1">CHK179-5677</strain>
    </source>
</reference>
<organism evidence="1 2">
    <name type="scientific">Pseudoflavonifractor capillosus</name>
    <dbReference type="NCBI Taxonomy" id="106588"/>
    <lineage>
        <taxon>Bacteria</taxon>
        <taxon>Bacillati</taxon>
        <taxon>Bacillota</taxon>
        <taxon>Clostridia</taxon>
        <taxon>Eubacteriales</taxon>
        <taxon>Oscillospiraceae</taxon>
        <taxon>Pseudoflavonifractor</taxon>
    </lineage>
</organism>
<protein>
    <submittedName>
        <fullName evidence="1">Uncharacterized protein</fullName>
    </submittedName>
</protein>
<evidence type="ECO:0000313" key="1">
    <source>
        <dbReference type="EMBL" id="HJG85826.1"/>
    </source>
</evidence>
<dbReference type="RefSeq" id="WP_021749208.1">
    <property type="nucleotide sequence ID" value="NZ_DYUC01000018.1"/>
</dbReference>
<accession>A0A921MKY1</accession>
<sequence>MNVFETVKQSVATRQAALLQAWAFSVDVLPEHRLKFCGGNKTKKSLRHLQKARVPLY</sequence>